<dbReference type="Proteomes" id="UP000326912">
    <property type="component" value="Unassembled WGS sequence"/>
</dbReference>
<proteinExistence type="predicted"/>
<gene>
    <name evidence="1" type="ORF">KDW_10340</name>
</gene>
<keyword evidence="2" id="KW-1185">Reference proteome</keyword>
<evidence type="ECO:0000313" key="2">
    <source>
        <dbReference type="Proteomes" id="UP000326912"/>
    </source>
</evidence>
<evidence type="ECO:0000313" key="1">
    <source>
        <dbReference type="EMBL" id="GER86872.1"/>
    </source>
</evidence>
<dbReference type="EMBL" id="BKZW01000001">
    <property type="protein sequence ID" value="GER86872.1"/>
    <property type="molecule type" value="Genomic_DNA"/>
</dbReference>
<organism evidence="1 2">
    <name type="scientific">Dictyobacter vulcani</name>
    <dbReference type="NCBI Taxonomy" id="2607529"/>
    <lineage>
        <taxon>Bacteria</taxon>
        <taxon>Bacillati</taxon>
        <taxon>Chloroflexota</taxon>
        <taxon>Ktedonobacteria</taxon>
        <taxon>Ktedonobacterales</taxon>
        <taxon>Dictyobacteraceae</taxon>
        <taxon>Dictyobacter</taxon>
    </lineage>
</organism>
<reference evidence="1 2" key="1">
    <citation type="submission" date="2019-10" db="EMBL/GenBank/DDBJ databases">
        <title>Dictyobacter vulcani sp. nov., within the class Ktedonobacteria, isolated from soil of volcanic Mt. Zao.</title>
        <authorList>
            <person name="Zheng Y."/>
            <person name="Wang C.M."/>
            <person name="Sakai Y."/>
            <person name="Abe K."/>
            <person name="Yokota A."/>
            <person name="Yabe S."/>
        </authorList>
    </citation>
    <scope>NUCLEOTIDE SEQUENCE [LARGE SCALE GENOMIC DNA]</scope>
    <source>
        <strain evidence="1 2">W12</strain>
    </source>
</reference>
<accession>A0A5J4KIV5</accession>
<protein>
    <submittedName>
        <fullName evidence="1">Uncharacterized protein</fullName>
    </submittedName>
</protein>
<dbReference type="AlphaFoldDB" id="A0A5J4KIV5"/>
<comment type="caution">
    <text evidence="1">The sequence shown here is derived from an EMBL/GenBank/DDBJ whole genome shotgun (WGS) entry which is preliminary data.</text>
</comment>
<name>A0A5J4KIV5_9CHLR</name>
<sequence>MDQYHQLGSIAGTQFGKNMVAMGFDSRIADREGEPSNYVAVKLLSRGNRWDRDKKKNPPLRRI</sequence>